<dbReference type="InterPro" id="IPR010998">
    <property type="entry name" value="Integrase_recombinase_N"/>
</dbReference>
<reference evidence="2 3" key="1">
    <citation type="submission" date="2014-04" db="EMBL/GenBank/DDBJ databases">
        <authorList>
            <consortium name="DOE Joint Genome Institute"/>
            <person name="Kuo A."/>
            <person name="Kohler A."/>
            <person name="Jargeat P."/>
            <person name="Nagy L.G."/>
            <person name="Floudas D."/>
            <person name="Copeland A."/>
            <person name="Barry K.W."/>
            <person name="Cichocki N."/>
            <person name="Veneault-Fourrey C."/>
            <person name="LaButti K."/>
            <person name="Lindquist E.A."/>
            <person name="Lipzen A."/>
            <person name="Lundell T."/>
            <person name="Morin E."/>
            <person name="Murat C."/>
            <person name="Sun H."/>
            <person name="Tunlid A."/>
            <person name="Henrissat B."/>
            <person name="Grigoriev I.V."/>
            <person name="Hibbett D.S."/>
            <person name="Martin F."/>
            <person name="Nordberg H.P."/>
            <person name="Cantor M.N."/>
            <person name="Hua S.X."/>
        </authorList>
    </citation>
    <scope>NUCLEOTIDE SEQUENCE [LARGE SCALE GENOMIC DNA]</scope>
    <source>
        <strain evidence="2 3">Ve08.2h10</strain>
    </source>
</reference>
<dbReference type="AlphaFoldDB" id="A0A0D0BTB0"/>
<proteinExistence type="predicted"/>
<dbReference type="Gene3D" id="1.10.150.130">
    <property type="match status" value="1"/>
</dbReference>
<protein>
    <submittedName>
        <fullName evidence="2">Uncharacterized protein</fullName>
    </submittedName>
</protein>
<evidence type="ECO:0000256" key="1">
    <source>
        <dbReference type="ARBA" id="ARBA00023125"/>
    </source>
</evidence>
<dbReference type="InParanoid" id="A0A0D0BTB0"/>
<name>A0A0D0BTB0_9AGAM</name>
<evidence type="ECO:0000313" key="3">
    <source>
        <dbReference type="Proteomes" id="UP000054538"/>
    </source>
</evidence>
<sequence>MSSQRLPHHMETNLLLHRIYDVISHAWAKSTKETYGSGLLVFHVFYDSKSIPEAYRAPANSELISAFLSALAGLYSGSTISNYLHGIKAWHIIHGLNWSLIDDEINALLKAAISLTPLSSKRPPRDPYTVNIITQIADHLDLTNPLHVTVFSCLTTTFFATTCAGEFTITTLSSFDPKIHVKPSNVSIQHDCQGLKVHNFHLPCTKLAPLGEDVNWAKQHG</sequence>
<keyword evidence="1" id="KW-0238">DNA-binding</keyword>
<dbReference type="STRING" id="930991.A0A0D0BTB0"/>
<dbReference type="SUPFAM" id="SSF47823">
    <property type="entry name" value="lambda integrase-like, N-terminal domain"/>
    <property type="match status" value="1"/>
</dbReference>
<reference evidence="3" key="2">
    <citation type="submission" date="2015-01" db="EMBL/GenBank/DDBJ databases">
        <title>Evolutionary Origins and Diversification of the Mycorrhizal Mutualists.</title>
        <authorList>
            <consortium name="DOE Joint Genome Institute"/>
            <consortium name="Mycorrhizal Genomics Consortium"/>
            <person name="Kohler A."/>
            <person name="Kuo A."/>
            <person name="Nagy L.G."/>
            <person name="Floudas D."/>
            <person name="Copeland A."/>
            <person name="Barry K.W."/>
            <person name="Cichocki N."/>
            <person name="Veneault-Fourrey C."/>
            <person name="LaButti K."/>
            <person name="Lindquist E.A."/>
            <person name="Lipzen A."/>
            <person name="Lundell T."/>
            <person name="Morin E."/>
            <person name="Murat C."/>
            <person name="Riley R."/>
            <person name="Ohm R."/>
            <person name="Sun H."/>
            <person name="Tunlid A."/>
            <person name="Henrissat B."/>
            <person name="Grigoriev I.V."/>
            <person name="Hibbett D.S."/>
            <person name="Martin F."/>
        </authorList>
    </citation>
    <scope>NUCLEOTIDE SEQUENCE [LARGE SCALE GENOMIC DNA]</scope>
    <source>
        <strain evidence="3">Ve08.2h10</strain>
    </source>
</reference>
<dbReference type="EMBL" id="KN828654">
    <property type="protein sequence ID" value="KIK74672.1"/>
    <property type="molecule type" value="Genomic_DNA"/>
</dbReference>
<gene>
    <name evidence="2" type="ORF">PAXRUDRAFT_19643</name>
</gene>
<dbReference type="OrthoDB" id="2664079at2759"/>
<accession>A0A0D0BTB0</accession>
<dbReference type="HOGENOM" id="CLU_003292_2_1_1"/>
<dbReference type="GO" id="GO:0003677">
    <property type="term" value="F:DNA binding"/>
    <property type="evidence" value="ECO:0007669"/>
    <property type="project" value="UniProtKB-KW"/>
</dbReference>
<keyword evidence="3" id="KW-1185">Reference proteome</keyword>
<dbReference type="Proteomes" id="UP000054538">
    <property type="component" value="Unassembled WGS sequence"/>
</dbReference>
<evidence type="ECO:0000313" key="2">
    <source>
        <dbReference type="EMBL" id="KIK74672.1"/>
    </source>
</evidence>
<organism evidence="2 3">
    <name type="scientific">Paxillus rubicundulus Ve08.2h10</name>
    <dbReference type="NCBI Taxonomy" id="930991"/>
    <lineage>
        <taxon>Eukaryota</taxon>
        <taxon>Fungi</taxon>
        <taxon>Dikarya</taxon>
        <taxon>Basidiomycota</taxon>
        <taxon>Agaricomycotina</taxon>
        <taxon>Agaricomycetes</taxon>
        <taxon>Agaricomycetidae</taxon>
        <taxon>Boletales</taxon>
        <taxon>Paxilineae</taxon>
        <taxon>Paxillaceae</taxon>
        <taxon>Paxillus</taxon>
    </lineage>
</organism>